<comment type="subcellular location">
    <subcellularLocation>
        <location evidence="1">Cell membrane</location>
        <topology evidence="1">Multi-pass membrane protein</topology>
    </subcellularLocation>
</comment>
<keyword evidence="3" id="KW-1003">Cell membrane</keyword>
<feature type="domain" description="G-protein coupled receptors family 1 profile" evidence="14">
    <location>
        <begin position="45"/>
        <end position="289"/>
    </location>
</feature>
<dbReference type="Gene3D" id="1.20.1070.10">
    <property type="entry name" value="Rhodopsin 7-helix transmembrane proteins"/>
    <property type="match status" value="1"/>
</dbReference>
<comment type="caution">
    <text evidence="15">The sequence shown here is derived from an EMBL/GenBank/DDBJ whole genome shotgun (WGS) entry which is preliminary data.</text>
</comment>
<feature type="transmembrane region" description="Helical" evidence="13">
    <location>
        <begin position="104"/>
        <end position="123"/>
    </location>
</feature>
<evidence type="ECO:0000256" key="10">
    <source>
        <dbReference type="ARBA" id="ARBA00023180"/>
    </source>
</evidence>
<evidence type="ECO:0000256" key="12">
    <source>
        <dbReference type="RuleBase" id="RU000688"/>
    </source>
</evidence>
<keyword evidence="10" id="KW-0325">Glycoprotein</keyword>
<feature type="transmembrane region" description="Helical" evidence="13">
    <location>
        <begin position="191"/>
        <end position="213"/>
    </location>
</feature>
<evidence type="ECO:0000256" key="8">
    <source>
        <dbReference type="ARBA" id="ARBA00023157"/>
    </source>
</evidence>
<dbReference type="Proteomes" id="UP001059041">
    <property type="component" value="Linkage Group LG10"/>
</dbReference>
<gene>
    <name evidence="15" type="ORF">IRJ41_010017</name>
</gene>
<reference evidence="15" key="1">
    <citation type="submission" date="2021-02" db="EMBL/GenBank/DDBJ databases">
        <title>Comparative genomics reveals that relaxation of natural selection precedes convergent phenotypic evolution of cavefish.</title>
        <authorList>
            <person name="Peng Z."/>
        </authorList>
    </citation>
    <scope>NUCLEOTIDE SEQUENCE</scope>
    <source>
        <tissue evidence="15">Muscle</tissue>
    </source>
</reference>
<dbReference type="Pfam" id="PF00001">
    <property type="entry name" value="7tm_1"/>
    <property type="match status" value="1"/>
</dbReference>
<dbReference type="EMBL" id="JAFHDT010000010">
    <property type="protein sequence ID" value="KAI7804432.1"/>
    <property type="molecule type" value="Genomic_DNA"/>
</dbReference>
<proteinExistence type="inferred from homology"/>
<protein>
    <submittedName>
        <fullName evidence="15">Psychosine receptor</fullName>
    </submittedName>
</protein>
<evidence type="ECO:0000256" key="4">
    <source>
        <dbReference type="ARBA" id="ARBA00022692"/>
    </source>
</evidence>
<evidence type="ECO:0000256" key="9">
    <source>
        <dbReference type="ARBA" id="ARBA00023170"/>
    </source>
</evidence>
<evidence type="ECO:0000313" key="15">
    <source>
        <dbReference type="EMBL" id="KAI7804432.1"/>
    </source>
</evidence>
<keyword evidence="8" id="KW-1015">Disulfide bond</keyword>
<evidence type="ECO:0000256" key="3">
    <source>
        <dbReference type="ARBA" id="ARBA00022475"/>
    </source>
</evidence>
<keyword evidence="7 13" id="KW-0472">Membrane</keyword>
<sequence length="328" mass="36961">MNSSPVETTTRYIQNDSDDCYPSANPEKQLFVGLYLAVIVLGIPSNVFFLFVSCQHIRQKNELGVYLFNLALSDLLFIACLPVWVQFTLSDEWLHGEAACTVCVFLLFTNFYTSAVLLSCIAVDRYLAVVHPLKFCTFRKRKMAVTVSVTAWIFTAVFNAITVSPDSVYDEKNLICLDVLPLPKMQRRVNIARFVVGFLIPSAVVGFCCWRICLDVKRNRTLGSTERGRVFKLLGSVLLTLYVCFGPVHVMMVLRSLLDICPYPYWLFIGYKLSIIFSTLNCLADPLLYCFMSRAGQASASNALLILRKTCKRQILQPNEQISGTGKC</sequence>
<feature type="transmembrane region" description="Helical" evidence="13">
    <location>
        <begin position="265"/>
        <end position="284"/>
    </location>
</feature>
<dbReference type="GO" id="GO:0005886">
    <property type="term" value="C:plasma membrane"/>
    <property type="evidence" value="ECO:0007669"/>
    <property type="project" value="UniProtKB-SubCell"/>
</dbReference>
<evidence type="ECO:0000256" key="13">
    <source>
        <dbReference type="SAM" id="Phobius"/>
    </source>
</evidence>
<evidence type="ECO:0000259" key="14">
    <source>
        <dbReference type="PROSITE" id="PS50262"/>
    </source>
</evidence>
<dbReference type="AlphaFoldDB" id="A0A9W7TVL5"/>
<feature type="transmembrane region" description="Helical" evidence="13">
    <location>
        <begin position="233"/>
        <end position="253"/>
    </location>
</feature>
<evidence type="ECO:0000256" key="2">
    <source>
        <dbReference type="ARBA" id="ARBA00010663"/>
    </source>
</evidence>
<keyword evidence="16" id="KW-1185">Reference proteome</keyword>
<evidence type="ECO:0000256" key="6">
    <source>
        <dbReference type="ARBA" id="ARBA00023040"/>
    </source>
</evidence>
<evidence type="ECO:0000256" key="5">
    <source>
        <dbReference type="ARBA" id="ARBA00022989"/>
    </source>
</evidence>
<evidence type="ECO:0000313" key="16">
    <source>
        <dbReference type="Proteomes" id="UP001059041"/>
    </source>
</evidence>
<dbReference type="InterPro" id="IPR017452">
    <property type="entry name" value="GPCR_Rhodpsn_7TM"/>
</dbReference>
<keyword evidence="9 12" id="KW-0675">Receptor</keyword>
<dbReference type="InterPro" id="IPR000276">
    <property type="entry name" value="GPCR_Rhodpsn"/>
</dbReference>
<dbReference type="SUPFAM" id="SSF81321">
    <property type="entry name" value="Family A G protein-coupled receptor-like"/>
    <property type="match status" value="1"/>
</dbReference>
<dbReference type="PROSITE" id="PS00237">
    <property type="entry name" value="G_PROTEIN_RECEP_F1_1"/>
    <property type="match status" value="1"/>
</dbReference>
<name>A0A9W7TVL5_TRIRA</name>
<accession>A0A9W7TVL5</accession>
<keyword evidence="4 12" id="KW-0812">Transmembrane</keyword>
<feature type="transmembrane region" description="Helical" evidence="13">
    <location>
        <begin position="144"/>
        <end position="163"/>
    </location>
</feature>
<feature type="transmembrane region" description="Helical" evidence="13">
    <location>
        <begin position="32"/>
        <end position="51"/>
    </location>
</feature>
<dbReference type="GO" id="GO:0004930">
    <property type="term" value="F:G protein-coupled receptor activity"/>
    <property type="evidence" value="ECO:0007669"/>
    <property type="project" value="UniProtKB-KW"/>
</dbReference>
<comment type="similarity">
    <text evidence="2 12">Belongs to the G-protein coupled receptor 1 family.</text>
</comment>
<feature type="transmembrane region" description="Helical" evidence="13">
    <location>
        <begin position="63"/>
        <end position="84"/>
    </location>
</feature>
<evidence type="ECO:0000256" key="7">
    <source>
        <dbReference type="ARBA" id="ARBA00023136"/>
    </source>
</evidence>
<evidence type="ECO:0000256" key="11">
    <source>
        <dbReference type="ARBA" id="ARBA00023224"/>
    </source>
</evidence>
<dbReference type="PANTHER" id="PTHR24234:SF15">
    <property type="entry name" value="G PROTEIN-COUPLED RECEPTOR 65"/>
    <property type="match status" value="1"/>
</dbReference>
<organism evidence="15 16">
    <name type="scientific">Triplophysa rosa</name>
    <name type="common">Cave loach</name>
    <dbReference type="NCBI Taxonomy" id="992332"/>
    <lineage>
        <taxon>Eukaryota</taxon>
        <taxon>Metazoa</taxon>
        <taxon>Chordata</taxon>
        <taxon>Craniata</taxon>
        <taxon>Vertebrata</taxon>
        <taxon>Euteleostomi</taxon>
        <taxon>Actinopterygii</taxon>
        <taxon>Neopterygii</taxon>
        <taxon>Teleostei</taxon>
        <taxon>Ostariophysi</taxon>
        <taxon>Cypriniformes</taxon>
        <taxon>Nemacheilidae</taxon>
        <taxon>Triplophysa</taxon>
    </lineage>
</organism>
<keyword evidence="6 12" id="KW-0297">G-protein coupled receptor</keyword>
<keyword evidence="5 13" id="KW-1133">Transmembrane helix</keyword>
<dbReference type="PANTHER" id="PTHR24234">
    <property type="entry name" value="LYSOPHOSPHATIDIC ACID RECEPTOR 5/SPHINGOSYLPHOSPHORYLCHOLINE RECEPTOR"/>
    <property type="match status" value="1"/>
</dbReference>
<evidence type="ECO:0000256" key="1">
    <source>
        <dbReference type="ARBA" id="ARBA00004651"/>
    </source>
</evidence>
<dbReference type="FunFam" id="1.20.1070.10:FF:000065">
    <property type="entry name" value="G-protein coupled receptor 4"/>
    <property type="match status" value="1"/>
</dbReference>
<dbReference type="PRINTS" id="PR00237">
    <property type="entry name" value="GPCRRHODOPSN"/>
</dbReference>
<dbReference type="PROSITE" id="PS50262">
    <property type="entry name" value="G_PROTEIN_RECEP_F1_2"/>
    <property type="match status" value="1"/>
</dbReference>
<keyword evidence="11 12" id="KW-0807">Transducer</keyword>